<feature type="compositionally biased region" description="Polar residues" evidence="1">
    <location>
        <begin position="79"/>
        <end position="89"/>
    </location>
</feature>
<feature type="compositionally biased region" description="Polar residues" evidence="1">
    <location>
        <begin position="161"/>
        <end position="184"/>
    </location>
</feature>
<feature type="compositionally biased region" description="Basic residues" evidence="1">
    <location>
        <begin position="113"/>
        <end position="129"/>
    </location>
</feature>
<evidence type="ECO:0000313" key="2">
    <source>
        <dbReference type="EMBL" id="KAH7309541.1"/>
    </source>
</evidence>
<dbReference type="EMBL" id="JAGPNK010000013">
    <property type="protein sequence ID" value="KAH7309541.1"/>
    <property type="molecule type" value="Genomic_DNA"/>
</dbReference>
<organism evidence="2 3">
    <name type="scientific">Stachybotrys elegans</name>
    <dbReference type="NCBI Taxonomy" id="80388"/>
    <lineage>
        <taxon>Eukaryota</taxon>
        <taxon>Fungi</taxon>
        <taxon>Dikarya</taxon>
        <taxon>Ascomycota</taxon>
        <taxon>Pezizomycotina</taxon>
        <taxon>Sordariomycetes</taxon>
        <taxon>Hypocreomycetidae</taxon>
        <taxon>Hypocreales</taxon>
        <taxon>Stachybotryaceae</taxon>
        <taxon>Stachybotrys</taxon>
    </lineage>
</organism>
<protein>
    <submittedName>
        <fullName evidence="2">Uncharacterized protein</fullName>
    </submittedName>
</protein>
<feature type="compositionally biased region" description="Polar residues" evidence="1">
    <location>
        <begin position="10"/>
        <end position="30"/>
    </location>
</feature>
<dbReference type="AlphaFoldDB" id="A0A8K0WMF9"/>
<name>A0A8K0WMF9_9HYPO</name>
<evidence type="ECO:0000256" key="1">
    <source>
        <dbReference type="SAM" id="MobiDB-lite"/>
    </source>
</evidence>
<feature type="region of interest" description="Disordered" evidence="1">
    <location>
        <begin position="1"/>
        <end position="184"/>
    </location>
</feature>
<dbReference type="Proteomes" id="UP000813444">
    <property type="component" value="Unassembled WGS sequence"/>
</dbReference>
<proteinExistence type="predicted"/>
<keyword evidence="3" id="KW-1185">Reference proteome</keyword>
<comment type="caution">
    <text evidence="2">The sequence shown here is derived from an EMBL/GenBank/DDBJ whole genome shotgun (WGS) entry which is preliminary data.</text>
</comment>
<evidence type="ECO:0000313" key="3">
    <source>
        <dbReference type="Proteomes" id="UP000813444"/>
    </source>
</evidence>
<sequence length="184" mass="19685">MDGIPPLRQSRLQPPTTFAMQELSESQHNMRSAIPAPKGIKREVAPPAPQSQPKRKNLSEIAAEYPTKPAAAPRPIKGQSLTSISQLKPPTSIARPPSNLAKSFGPRNDRPARPNHARSKSQARPRTAHGLREEEEEETSNGTDPGIACGASSDPSKSRESSLVTRFSQLSLSQATPVGTSALG</sequence>
<gene>
    <name evidence="2" type="ORF">B0I35DRAFT_482302</name>
</gene>
<reference evidence="2" key="1">
    <citation type="journal article" date="2021" name="Nat. Commun.">
        <title>Genetic determinants of endophytism in the Arabidopsis root mycobiome.</title>
        <authorList>
            <person name="Mesny F."/>
            <person name="Miyauchi S."/>
            <person name="Thiergart T."/>
            <person name="Pickel B."/>
            <person name="Atanasova L."/>
            <person name="Karlsson M."/>
            <person name="Huettel B."/>
            <person name="Barry K.W."/>
            <person name="Haridas S."/>
            <person name="Chen C."/>
            <person name="Bauer D."/>
            <person name="Andreopoulos W."/>
            <person name="Pangilinan J."/>
            <person name="LaButti K."/>
            <person name="Riley R."/>
            <person name="Lipzen A."/>
            <person name="Clum A."/>
            <person name="Drula E."/>
            <person name="Henrissat B."/>
            <person name="Kohler A."/>
            <person name="Grigoriev I.V."/>
            <person name="Martin F.M."/>
            <person name="Hacquard S."/>
        </authorList>
    </citation>
    <scope>NUCLEOTIDE SEQUENCE</scope>
    <source>
        <strain evidence="2">MPI-CAGE-CH-0235</strain>
    </source>
</reference>
<dbReference type="OrthoDB" id="3176171at2759"/>
<accession>A0A8K0WMF9</accession>